<proteinExistence type="predicted"/>
<gene>
    <name evidence="2" type="ORF">OEV82_15735</name>
</gene>
<dbReference type="Proteomes" id="UP001208656">
    <property type="component" value="Unassembled WGS sequence"/>
</dbReference>
<dbReference type="SUPFAM" id="SSF82602">
    <property type="entry name" value="Nuclease A inhibitor (NuiA)"/>
    <property type="match status" value="1"/>
</dbReference>
<protein>
    <submittedName>
        <fullName evidence="2">Uncharacterized protein</fullName>
    </submittedName>
</protein>
<keyword evidence="1" id="KW-0175">Coiled coil</keyword>
<dbReference type="InterPro" id="IPR036587">
    <property type="entry name" value="NucleaseA_inhib-like_sf"/>
</dbReference>
<organism evidence="2 3">
    <name type="scientific">Pallidibacillus thermolactis</name>
    <dbReference type="NCBI Taxonomy" id="251051"/>
    <lineage>
        <taxon>Bacteria</taxon>
        <taxon>Bacillati</taxon>
        <taxon>Bacillota</taxon>
        <taxon>Bacilli</taxon>
        <taxon>Bacillales</taxon>
        <taxon>Bacillaceae</taxon>
        <taxon>Pallidibacillus</taxon>
    </lineage>
</organism>
<accession>A0ABT2WK57</accession>
<dbReference type="EMBL" id="JAOUSE010000086">
    <property type="protein sequence ID" value="MCU9595856.1"/>
    <property type="molecule type" value="Genomic_DNA"/>
</dbReference>
<keyword evidence="3" id="KW-1185">Reference proteome</keyword>
<comment type="caution">
    <text evidence="2">The sequence shown here is derived from an EMBL/GenBank/DDBJ whole genome shotgun (WGS) entry which is preliminary data.</text>
</comment>
<evidence type="ECO:0000256" key="1">
    <source>
        <dbReference type="SAM" id="Coils"/>
    </source>
</evidence>
<evidence type="ECO:0000313" key="2">
    <source>
        <dbReference type="EMBL" id="MCU9595856.1"/>
    </source>
</evidence>
<dbReference type="RefSeq" id="WP_263062403.1">
    <property type="nucleotide sequence ID" value="NZ_JAOUSE010000086.1"/>
</dbReference>
<feature type="coiled-coil region" evidence="1">
    <location>
        <begin position="60"/>
        <end position="87"/>
    </location>
</feature>
<sequence>MPKKIPENKHGQNETELQSTIDKLNKMLANVLTYISDEEVEVIDFEYLLDHTDGLRQWWNEYQEANRKKLEDEIKKSLKNLSIKELKEINDKIKSRE</sequence>
<name>A0ABT2WK57_9BACI</name>
<reference evidence="2 3" key="1">
    <citation type="submission" date="2022-10" db="EMBL/GenBank/DDBJ databases">
        <title>Description of Fervidibacillus gen. nov. in the family Fervidibacillaceae fam. nov. with two species, Fervidibacillus albus sp. nov., and Fervidibacillus halotolerans sp. nov., isolated from tidal flat sediments.</title>
        <authorList>
            <person name="Kwon K.K."/>
            <person name="Yang S.-H."/>
        </authorList>
    </citation>
    <scope>NUCLEOTIDE SEQUENCE [LARGE SCALE GENOMIC DNA]</scope>
    <source>
        <strain evidence="2 3">DSM 23332</strain>
    </source>
</reference>
<evidence type="ECO:0000313" key="3">
    <source>
        <dbReference type="Proteomes" id="UP001208656"/>
    </source>
</evidence>